<organism evidence="3">
    <name type="scientific">Candidatus Methanogaster sp. ANME-2c ERB4</name>
    <dbReference type="NCBI Taxonomy" id="2759911"/>
    <lineage>
        <taxon>Archaea</taxon>
        <taxon>Methanobacteriati</taxon>
        <taxon>Methanobacteriota</taxon>
        <taxon>Stenosarchaea group</taxon>
        <taxon>Methanomicrobia</taxon>
        <taxon>Methanosarcinales</taxon>
        <taxon>ANME-2 cluster</taxon>
        <taxon>Candidatus Methanogasteraceae</taxon>
        <taxon>Candidatus Methanogaster</taxon>
    </lineage>
</organism>
<protein>
    <recommendedName>
        <fullName evidence="1">YgjP-like metallopeptidase domain-containing protein</fullName>
    </recommendedName>
</protein>
<reference evidence="3" key="1">
    <citation type="submission" date="2020-06" db="EMBL/GenBank/DDBJ databases">
        <title>Unique genomic features of the anaerobic methanotrophic archaea.</title>
        <authorList>
            <person name="Chadwick G.L."/>
            <person name="Skennerton C.T."/>
            <person name="Laso-Perez R."/>
            <person name="Leu A.O."/>
            <person name="Speth D.R."/>
            <person name="Yu H."/>
            <person name="Morgan-Lang C."/>
            <person name="Hatzenpichler R."/>
            <person name="Goudeau D."/>
            <person name="Malmstrom R."/>
            <person name="Brazelton W.J."/>
            <person name="Woyke T."/>
            <person name="Hallam S.J."/>
            <person name="Tyson G.W."/>
            <person name="Wegener G."/>
            <person name="Boetius A."/>
            <person name="Orphan V."/>
        </authorList>
    </citation>
    <scope>NUCLEOTIDE SEQUENCE</scope>
</reference>
<dbReference type="Pfam" id="PF01863">
    <property type="entry name" value="YgjP-like"/>
    <property type="match status" value="1"/>
</dbReference>
<dbReference type="PANTHER" id="PTHR30399">
    <property type="entry name" value="UNCHARACTERIZED PROTEIN YGJP"/>
    <property type="match status" value="1"/>
</dbReference>
<dbReference type="PANTHER" id="PTHR30399:SF1">
    <property type="entry name" value="UTP PYROPHOSPHATASE"/>
    <property type="match status" value="1"/>
</dbReference>
<dbReference type="EMBL" id="MT631191">
    <property type="protein sequence ID" value="QNO46495.1"/>
    <property type="molecule type" value="Genomic_DNA"/>
</dbReference>
<evidence type="ECO:0000313" key="3">
    <source>
        <dbReference type="EMBL" id="QNO46495.1"/>
    </source>
</evidence>
<name>A0A7G9YER1_9EURY</name>
<proteinExistence type="predicted"/>
<dbReference type="InterPro" id="IPR053136">
    <property type="entry name" value="UTP_pyrophosphatase-like"/>
</dbReference>
<evidence type="ECO:0000313" key="2">
    <source>
        <dbReference type="EMBL" id="QNO44322.1"/>
    </source>
</evidence>
<dbReference type="InterPro" id="IPR002725">
    <property type="entry name" value="YgjP-like_metallopeptidase"/>
</dbReference>
<dbReference type="AlphaFoldDB" id="A0A7G9YER1"/>
<feature type="domain" description="YgjP-like metallopeptidase" evidence="1">
    <location>
        <begin position="13"/>
        <end position="218"/>
    </location>
</feature>
<dbReference type="Gene3D" id="3.30.2010.10">
    <property type="entry name" value="Metalloproteases ('zincins'), catalytic domain"/>
    <property type="match status" value="1"/>
</dbReference>
<gene>
    <name evidence="2" type="ORF">JKAPHALJ_00009</name>
    <name evidence="3" type="ORF">PAACNKLE_00031</name>
</gene>
<evidence type="ECO:0000259" key="1">
    <source>
        <dbReference type="Pfam" id="PF01863"/>
    </source>
</evidence>
<sequence>MEPNYTIVYSKRKTLNITVERDRSVVVRAPEGTDPQKIHHAVESKQLWLYEKIRHPQKYQGIPHPPGKELVSGESMLYLGRNYRIDIVEDDRDGIRFANKFIVSKTTLSHARQQFRDWYIAKAKEKIIPKARYHAKNMGVEYGKVLISDLKYRWGSCTPKDNLNFNWRLIKAPMFVIDYVIVHELAHLMESNHTTQFWNIIEAQLPGSRKAKDWLKEHGEIIEESF</sequence>
<dbReference type="CDD" id="cd07344">
    <property type="entry name" value="M48_yhfN_like"/>
    <property type="match status" value="1"/>
</dbReference>
<dbReference type="EMBL" id="MT630952">
    <property type="protein sequence ID" value="QNO44322.1"/>
    <property type="molecule type" value="Genomic_DNA"/>
</dbReference>
<accession>A0A7G9YER1</accession>